<evidence type="ECO:0000259" key="6">
    <source>
        <dbReference type="PROSITE" id="PS51039"/>
    </source>
</evidence>
<dbReference type="AlphaFoldDB" id="G0VHQ9"/>
<dbReference type="OMA" id="SCKEEMH"/>
<accession>G0VHQ9</accession>
<dbReference type="OrthoDB" id="428577at2759"/>
<reference evidence="7 8" key="1">
    <citation type="journal article" date="2011" name="Proc. Natl. Acad. Sci. U.S.A.">
        <title>Evolutionary erosion of yeast sex chromosomes by mating-type switching accidents.</title>
        <authorList>
            <person name="Gordon J.L."/>
            <person name="Armisen D."/>
            <person name="Proux-Wera E."/>
            <person name="Oheigeartaigh S.S."/>
            <person name="Byrne K.P."/>
            <person name="Wolfe K.H."/>
        </authorList>
    </citation>
    <scope>NUCLEOTIDE SEQUENCE [LARGE SCALE GENOMIC DNA]</scope>
    <source>
        <strain evidence="8">ATCC 76901 / BCRC 22586 / CBS 4309 / NBRC 1992 / NRRL Y-12630</strain>
    </source>
</reference>
<dbReference type="Proteomes" id="UP000001640">
    <property type="component" value="Chromosome 7"/>
</dbReference>
<evidence type="ECO:0000256" key="1">
    <source>
        <dbReference type="ARBA" id="ARBA00022723"/>
    </source>
</evidence>
<feature type="region of interest" description="Disordered" evidence="5">
    <location>
        <begin position="1"/>
        <end position="57"/>
    </location>
</feature>
<dbReference type="PROSITE" id="PS51039">
    <property type="entry name" value="ZF_AN1"/>
    <property type="match status" value="1"/>
</dbReference>
<reference key="2">
    <citation type="submission" date="2011-08" db="EMBL/GenBank/DDBJ databases">
        <title>Genome sequence of Naumovozyma castellii.</title>
        <authorList>
            <person name="Gordon J.L."/>
            <person name="Armisen D."/>
            <person name="Proux-Wera E."/>
            <person name="OhEigeartaigh S.S."/>
            <person name="Byrne K.P."/>
            <person name="Wolfe K.H."/>
        </authorList>
    </citation>
    <scope>NUCLEOTIDE SEQUENCE</scope>
    <source>
        <strain>Type strain:CBS 4309</strain>
    </source>
</reference>
<protein>
    <recommendedName>
        <fullName evidence="6">AN1-type domain-containing protein</fullName>
    </recommendedName>
</protein>
<evidence type="ECO:0000313" key="8">
    <source>
        <dbReference type="Proteomes" id="UP000001640"/>
    </source>
</evidence>
<dbReference type="HOGENOM" id="CLU_010412_4_3_1"/>
<keyword evidence="1" id="KW-0479">Metal-binding</keyword>
<dbReference type="SUPFAM" id="SSF118310">
    <property type="entry name" value="AN1-like Zinc finger"/>
    <property type="match status" value="1"/>
</dbReference>
<gene>
    <name evidence="7" type="primary">NCAS0G00560</name>
    <name evidence="7" type="ordered locus">NCAS_0G00560</name>
</gene>
<keyword evidence="3" id="KW-0862">Zinc</keyword>
<sequence>MAPITPIAKTSTSGSTNRVSKKTNTTTTTTPTTSSPSLSSSTLDKKKTKRSKKGKNACNFKGCTSPAAKFIGDCRFCQRQYCSKHRLMENHACEGLVSCKEEMHKRNADKLSSEQTKSPKIQI</sequence>
<dbReference type="Pfam" id="PF01428">
    <property type="entry name" value="zf-AN1"/>
    <property type="match status" value="1"/>
</dbReference>
<proteinExistence type="predicted"/>
<evidence type="ECO:0000256" key="2">
    <source>
        <dbReference type="ARBA" id="ARBA00022771"/>
    </source>
</evidence>
<evidence type="ECO:0000256" key="4">
    <source>
        <dbReference type="PROSITE-ProRule" id="PRU00449"/>
    </source>
</evidence>
<feature type="compositionally biased region" description="Low complexity" evidence="5">
    <location>
        <begin position="15"/>
        <end position="42"/>
    </location>
</feature>
<organism evidence="7 8">
    <name type="scientific">Naumovozyma castellii</name>
    <name type="common">Yeast</name>
    <name type="synonym">Saccharomyces castellii</name>
    <dbReference type="NCBI Taxonomy" id="27288"/>
    <lineage>
        <taxon>Eukaryota</taxon>
        <taxon>Fungi</taxon>
        <taxon>Dikarya</taxon>
        <taxon>Ascomycota</taxon>
        <taxon>Saccharomycotina</taxon>
        <taxon>Saccharomycetes</taxon>
        <taxon>Saccharomycetales</taxon>
        <taxon>Saccharomycetaceae</taxon>
        <taxon>Naumovozyma</taxon>
    </lineage>
</organism>
<dbReference type="STRING" id="1064592.G0VHQ9"/>
<evidence type="ECO:0000256" key="5">
    <source>
        <dbReference type="SAM" id="MobiDB-lite"/>
    </source>
</evidence>
<keyword evidence="2 4" id="KW-0863">Zinc-finger</keyword>
<dbReference type="GO" id="GO:0071218">
    <property type="term" value="P:cellular response to misfolded protein"/>
    <property type="evidence" value="ECO:0007669"/>
    <property type="project" value="EnsemblFungi"/>
</dbReference>
<feature type="compositionally biased region" description="Basic residues" evidence="5">
    <location>
        <begin position="46"/>
        <end position="55"/>
    </location>
</feature>
<evidence type="ECO:0000256" key="3">
    <source>
        <dbReference type="ARBA" id="ARBA00022833"/>
    </source>
</evidence>
<dbReference type="SMART" id="SM00154">
    <property type="entry name" value="ZnF_AN1"/>
    <property type="match status" value="1"/>
</dbReference>
<evidence type="ECO:0000313" key="7">
    <source>
        <dbReference type="EMBL" id="CCC70943.1"/>
    </source>
</evidence>
<dbReference type="eggNOG" id="ENOG502S4H4">
    <property type="taxonomic scope" value="Eukaryota"/>
</dbReference>
<dbReference type="InterPro" id="IPR000058">
    <property type="entry name" value="Znf_AN1"/>
</dbReference>
<dbReference type="GeneID" id="96904609"/>
<dbReference type="GO" id="GO:0071243">
    <property type="term" value="P:cellular response to arsenic-containing substance"/>
    <property type="evidence" value="ECO:0007669"/>
    <property type="project" value="EnsemblFungi"/>
</dbReference>
<name>G0VHQ9_NAUCA</name>
<feature type="domain" description="AN1-type" evidence="6">
    <location>
        <begin position="52"/>
        <end position="101"/>
    </location>
</feature>
<dbReference type="EMBL" id="HE576758">
    <property type="protein sequence ID" value="CCC70943.1"/>
    <property type="molecule type" value="Genomic_DNA"/>
</dbReference>
<keyword evidence="8" id="KW-1185">Reference proteome</keyword>
<dbReference type="Gene3D" id="4.10.1110.10">
    <property type="entry name" value="AN1-like Zinc finger"/>
    <property type="match status" value="1"/>
</dbReference>
<dbReference type="InParanoid" id="G0VHQ9"/>
<dbReference type="RefSeq" id="XP_003677296.1">
    <property type="nucleotide sequence ID" value="XM_003677248.1"/>
</dbReference>
<dbReference type="GO" id="GO:0008270">
    <property type="term" value="F:zinc ion binding"/>
    <property type="evidence" value="ECO:0007669"/>
    <property type="project" value="UniProtKB-KW"/>
</dbReference>
<dbReference type="InterPro" id="IPR035896">
    <property type="entry name" value="AN1-like_Znf"/>
</dbReference>
<dbReference type="KEGG" id="ncs:NCAS_0G00560"/>